<evidence type="ECO:0000313" key="3">
    <source>
        <dbReference type="Proteomes" id="UP000261480"/>
    </source>
</evidence>
<dbReference type="CDD" id="cd00037">
    <property type="entry name" value="CLECT"/>
    <property type="match status" value="3"/>
</dbReference>
<dbReference type="PANTHER" id="PTHR45784">
    <property type="entry name" value="C-TYPE LECTIN DOMAIN FAMILY 20 MEMBER A-RELATED"/>
    <property type="match status" value="1"/>
</dbReference>
<reference evidence="2" key="1">
    <citation type="submission" date="2025-08" db="UniProtKB">
        <authorList>
            <consortium name="Ensembl"/>
        </authorList>
    </citation>
    <scope>IDENTIFICATION</scope>
</reference>
<keyword evidence="3" id="KW-1185">Reference proteome</keyword>
<dbReference type="SUPFAM" id="SSF56436">
    <property type="entry name" value="C-type lectin-like"/>
    <property type="match status" value="3"/>
</dbReference>
<feature type="domain" description="C-type lectin" evidence="1">
    <location>
        <begin position="152"/>
        <end position="256"/>
    </location>
</feature>
<protein>
    <recommendedName>
        <fullName evidence="1">C-type lectin domain-containing protein</fullName>
    </recommendedName>
</protein>
<proteinExistence type="predicted"/>
<dbReference type="STRING" id="48701.ENSPMEP00000017985"/>
<dbReference type="Gene3D" id="3.10.100.10">
    <property type="entry name" value="Mannose-Binding Protein A, subunit A"/>
    <property type="match status" value="3"/>
</dbReference>
<reference evidence="2" key="2">
    <citation type="submission" date="2025-09" db="UniProtKB">
        <authorList>
            <consortium name="Ensembl"/>
        </authorList>
    </citation>
    <scope>IDENTIFICATION</scope>
</reference>
<dbReference type="Pfam" id="PF00059">
    <property type="entry name" value="Lectin_C"/>
    <property type="match status" value="3"/>
</dbReference>
<feature type="domain" description="C-type lectin" evidence="1">
    <location>
        <begin position="281"/>
        <end position="399"/>
    </location>
</feature>
<feature type="domain" description="C-type lectin" evidence="1">
    <location>
        <begin position="31"/>
        <end position="144"/>
    </location>
</feature>
<organism evidence="2 3">
    <name type="scientific">Poecilia mexicana</name>
    <dbReference type="NCBI Taxonomy" id="48701"/>
    <lineage>
        <taxon>Eukaryota</taxon>
        <taxon>Metazoa</taxon>
        <taxon>Chordata</taxon>
        <taxon>Craniata</taxon>
        <taxon>Vertebrata</taxon>
        <taxon>Euteleostomi</taxon>
        <taxon>Actinopterygii</taxon>
        <taxon>Neopterygii</taxon>
        <taxon>Teleostei</taxon>
        <taxon>Neoteleostei</taxon>
        <taxon>Acanthomorphata</taxon>
        <taxon>Ovalentaria</taxon>
        <taxon>Atherinomorphae</taxon>
        <taxon>Cyprinodontiformes</taxon>
        <taxon>Poeciliidae</taxon>
        <taxon>Poeciliinae</taxon>
        <taxon>Poecilia</taxon>
    </lineage>
</organism>
<accession>A0A3B3XST5</accession>
<dbReference type="PROSITE" id="PS50041">
    <property type="entry name" value="C_TYPE_LECTIN_2"/>
    <property type="match status" value="3"/>
</dbReference>
<dbReference type="Ensembl" id="ENSPMET00000034013.1">
    <property type="protein sequence ID" value="ENSPMEP00000017985.1"/>
    <property type="gene ID" value="ENSPMEG00000020895.1"/>
</dbReference>
<dbReference type="AlphaFoldDB" id="A0A3B3XST5"/>
<dbReference type="Proteomes" id="UP000261480">
    <property type="component" value="Unplaced"/>
</dbReference>
<name>A0A3B3XST5_9TELE</name>
<dbReference type="PANTHER" id="PTHR45784:SF3">
    <property type="entry name" value="C-TYPE LECTIN DOMAIN FAMILY 4 MEMBER K-LIKE-RELATED"/>
    <property type="match status" value="1"/>
</dbReference>
<dbReference type="InterPro" id="IPR016186">
    <property type="entry name" value="C-type_lectin-like/link_sf"/>
</dbReference>
<dbReference type="SMART" id="SM00034">
    <property type="entry name" value="CLECT"/>
    <property type="match status" value="3"/>
</dbReference>
<evidence type="ECO:0000313" key="2">
    <source>
        <dbReference type="Ensembl" id="ENSPMEP00000017985.1"/>
    </source>
</evidence>
<evidence type="ECO:0000259" key="1">
    <source>
        <dbReference type="PROSITE" id="PS50041"/>
    </source>
</evidence>
<sequence>MMFRLQDVNLRLTQEDEVSKAESTVISMSPLESSGFQLTTKKMKYDDARSYCRNMNIDVATVYNLAEVNIMLSLVLPTGSNIWIGLEVGDLWIWHWTGSDQGTSFLNWDTGEPQDNEQKACAVMNQNGKWLGNDCGTPESFVCQGIGDVSTYIFVEVKKSWRDARSHCWNLSSDLVTIHSAEENKAVRNISTSERLWIGLFKDPWTWSGGSNSSFRFWDANEPNYGSNGNCVTADLGNNGKWSTQNCNNRHSVICGTAQTGTSFQTTTQSPAPISTVSSFYSEDGLILIQKNMTWISALSFCREHYVDLVQITSEAIQDKVAEKARSSTSPHVWLGLRYTCNFNFWFWTSSTAGCYQNWQPGEGPERATQCGESAAIKSTGRQQWVSLPETQELNFICQTCGN</sequence>
<dbReference type="InterPro" id="IPR016187">
    <property type="entry name" value="CTDL_fold"/>
</dbReference>
<dbReference type="InterPro" id="IPR001304">
    <property type="entry name" value="C-type_lectin-like"/>
</dbReference>